<name>A0ACB5UAU2_AMBMO</name>
<gene>
    <name evidence="1" type="ORF">Amon02_001204700</name>
</gene>
<sequence length="140" mass="15814">MNALLDSKLKAYNRKDPILARSKTQQKQLESDKLEQKAKRLILNEKKQKMKAARVENLLPSADDDSESARLIMERERKFKKVAQRGVIKLFNAVLSTQTQTAQEVSKAGFIGGTKKKELLNEISKEKFLDLVQEAGSIGI</sequence>
<dbReference type="EMBL" id="BSXS01013598">
    <property type="protein sequence ID" value="GMF04242.1"/>
    <property type="molecule type" value="Genomic_DNA"/>
</dbReference>
<evidence type="ECO:0000313" key="1">
    <source>
        <dbReference type="EMBL" id="GMF04242.1"/>
    </source>
</evidence>
<organism evidence="1 2">
    <name type="scientific">Ambrosiozyma monospora</name>
    <name type="common">Yeast</name>
    <name type="synonym">Endomycopsis monosporus</name>
    <dbReference type="NCBI Taxonomy" id="43982"/>
    <lineage>
        <taxon>Eukaryota</taxon>
        <taxon>Fungi</taxon>
        <taxon>Dikarya</taxon>
        <taxon>Ascomycota</taxon>
        <taxon>Saccharomycotina</taxon>
        <taxon>Pichiomycetes</taxon>
        <taxon>Pichiales</taxon>
        <taxon>Pichiaceae</taxon>
        <taxon>Ambrosiozyma</taxon>
    </lineage>
</organism>
<keyword evidence="2" id="KW-1185">Reference proteome</keyword>
<proteinExistence type="predicted"/>
<comment type="caution">
    <text evidence="1">The sequence shown here is derived from an EMBL/GenBank/DDBJ whole genome shotgun (WGS) entry which is preliminary data.</text>
</comment>
<protein>
    <submittedName>
        <fullName evidence="1">Unnamed protein product</fullName>
    </submittedName>
</protein>
<accession>A0ACB5UAU2</accession>
<dbReference type="Proteomes" id="UP001165064">
    <property type="component" value="Unassembled WGS sequence"/>
</dbReference>
<evidence type="ECO:0000313" key="2">
    <source>
        <dbReference type="Proteomes" id="UP001165064"/>
    </source>
</evidence>
<reference evidence="1" key="1">
    <citation type="submission" date="2023-04" db="EMBL/GenBank/DDBJ databases">
        <title>Ambrosiozyma monospora NBRC 10751.</title>
        <authorList>
            <person name="Ichikawa N."/>
            <person name="Sato H."/>
            <person name="Tonouchi N."/>
        </authorList>
    </citation>
    <scope>NUCLEOTIDE SEQUENCE</scope>
    <source>
        <strain evidence="1">NBRC 10751</strain>
    </source>
</reference>